<dbReference type="EMBL" id="JAHRIM010063617">
    <property type="protein sequence ID" value="MEQ2271936.1"/>
    <property type="molecule type" value="Genomic_DNA"/>
</dbReference>
<feature type="transmembrane region" description="Helical" evidence="1">
    <location>
        <begin position="41"/>
        <end position="60"/>
    </location>
</feature>
<sequence>ILNTARKHFGAGGNQRIRYTLPPLVFAAYQLAFRYKANSSLVSILLFIFTSHLLHCVLVLKY</sequence>
<accession>A0ABV0WRC6</accession>
<evidence type="ECO:0000313" key="2">
    <source>
        <dbReference type="EMBL" id="MEQ2271936.1"/>
    </source>
</evidence>
<proteinExistence type="predicted"/>
<protein>
    <submittedName>
        <fullName evidence="2">Vacuolar protein sorting-associated protein 35</fullName>
    </submittedName>
</protein>
<gene>
    <name evidence="2" type="primary">VPS35</name>
    <name evidence="2" type="ORF">XENORESO_011530</name>
</gene>
<dbReference type="InterPro" id="IPR042491">
    <property type="entry name" value="Vps35_C"/>
</dbReference>
<keyword evidence="1" id="KW-1133">Transmembrane helix</keyword>
<keyword evidence="1" id="KW-0812">Transmembrane</keyword>
<comment type="caution">
    <text evidence="2">The sequence shown here is derived from an EMBL/GenBank/DDBJ whole genome shotgun (WGS) entry which is preliminary data.</text>
</comment>
<dbReference type="Gene3D" id="1.25.40.660">
    <property type="entry name" value="Vacuolar protein sorting-associated protein 35, helical subcomplex Vps35-C"/>
    <property type="match status" value="1"/>
</dbReference>
<organism evidence="2 3">
    <name type="scientific">Xenotaenia resolanae</name>
    <dbReference type="NCBI Taxonomy" id="208358"/>
    <lineage>
        <taxon>Eukaryota</taxon>
        <taxon>Metazoa</taxon>
        <taxon>Chordata</taxon>
        <taxon>Craniata</taxon>
        <taxon>Vertebrata</taxon>
        <taxon>Euteleostomi</taxon>
        <taxon>Actinopterygii</taxon>
        <taxon>Neopterygii</taxon>
        <taxon>Teleostei</taxon>
        <taxon>Neoteleostei</taxon>
        <taxon>Acanthomorphata</taxon>
        <taxon>Ovalentaria</taxon>
        <taxon>Atherinomorphae</taxon>
        <taxon>Cyprinodontiformes</taxon>
        <taxon>Goodeidae</taxon>
        <taxon>Xenotaenia</taxon>
    </lineage>
</organism>
<dbReference type="Proteomes" id="UP001444071">
    <property type="component" value="Unassembled WGS sequence"/>
</dbReference>
<feature type="non-terminal residue" evidence="2">
    <location>
        <position position="1"/>
    </location>
</feature>
<reference evidence="2 3" key="1">
    <citation type="submission" date="2021-06" db="EMBL/GenBank/DDBJ databases">
        <authorList>
            <person name="Palmer J.M."/>
        </authorList>
    </citation>
    <scope>NUCLEOTIDE SEQUENCE [LARGE SCALE GENOMIC DNA]</scope>
    <source>
        <strain evidence="2 3">XR_2019</strain>
        <tissue evidence="2">Muscle</tissue>
    </source>
</reference>
<keyword evidence="1" id="KW-0472">Membrane</keyword>
<name>A0ABV0WRC6_9TELE</name>
<evidence type="ECO:0000313" key="3">
    <source>
        <dbReference type="Proteomes" id="UP001444071"/>
    </source>
</evidence>
<evidence type="ECO:0000256" key="1">
    <source>
        <dbReference type="SAM" id="Phobius"/>
    </source>
</evidence>
<keyword evidence="3" id="KW-1185">Reference proteome</keyword>